<gene>
    <name evidence="2" type="ORF">TCIL3000_6_1000</name>
</gene>
<name>G0UNA8_TRYCI</name>
<organism evidence="2">
    <name type="scientific">Trypanosoma congolense (strain IL3000)</name>
    <dbReference type="NCBI Taxonomy" id="1068625"/>
    <lineage>
        <taxon>Eukaryota</taxon>
        <taxon>Discoba</taxon>
        <taxon>Euglenozoa</taxon>
        <taxon>Kinetoplastea</taxon>
        <taxon>Metakinetoplastina</taxon>
        <taxon>Trypanosomatida</taxon>
        <taxon>Trypanosomatidae</taxon>
        <taxon>Trypanosoma</taxon>
        <taxon>Nannomonas</taxon>
    </lineage>
</organism>
<sequence length="108" mass="11871">MPAKPPGGRREAGWLQGKRSVKIPFTTLFFNGITTAISTVNGVVLYESSHGKRSGFIAALCGGGSRGRSTMWKCVFFLYITFLVLHSCYYLCIDIFSGILLFISARIP</sequence>
<proteinExistence type="predicted"/>
<dbReference type="EMBL" id="HE575319">
    <property type="protein sequence ID" value="CCC90868.1"/>
    <property type="molecule type" value="Genomic_DNA"/>
</dbReference>
<dbReference type="AlphaFoldDB" id="G0UNA8"/>
<accession>G0UNA8</accession>
<feature type="transmembrane region" description="Helical" evidence="1">
    <location>
        <begin position="21"/>
        <end position="46"/>
    </location>
</feature>
<keyword evidence="1" id="KW-0812">Transmembrane</keyword>
<keyword evidence="1" id="KW-1133">Transmembrane helix</keyword>
<keyword evidence="1" id="KW-0472">Membrane</keyword>
<evidence type="ECO:0000256" key="1">
    <source>
        <dbReference type="SAM" id="Phobius"/>
    </source>
</evidence>
<evidence type="ECO:0000313" key="2">
    <source>
        <dbReference type="EMBL" id="CCC90868.1"/>
    </source>
</evidence>
<protein>
    <submittedName>
        <fullName evidence="2">Uncharacterized protein</fullName>
    </submittedName>
</protein>
<feature type="transmembrane region" description="Helical" evidence="1">
    <location>
        <begin position="76"/>
        <end position="103"/>
    </location>
</feature>
<reference evidence="2" key="1">
    <citation type="journal article" date="2012" name="Proc. Natl. Acad. Sci. U.S.A.">
        <title>Antigenic diversity is generated by distinct evolutionary mechanisms in African trypanosome species.</title>
        <authorList>
            <person name="Jackson A.P."/>
            <person name="Berry A."/>
            <person name="Aslett M."/>
            <person name="Allison H.C."/>
            <person name="Burton P."/>
            <person name="Vavrova-Anderson J."/>
            <person name="Brown R."/>
            <person name="Browne H."/>
            <person name="Corton N."/>
            <person name="Hauser H."/>
            <person name="Gamble J."/>
            <person name="Gilderthorp R."/>
            <person name="Marcello L."/>
            <person name="McQuillan J."/>
            <person name="Otto T.D."/>
            <person name="Quail M.A."/>
            <person name="Sanders M.J."/>
            <person name="van Tonder A."/>
            <person name="Ginger M.L."/>
            <person name="Field M.C."/>
            <person name="Barry J.D."/>
            <person name="Hertz-Fowler C."/>
            <person name="Berriman M."/>
        </authorList>
    </citation>
    <scope>NUCLEOTIDE SEQUENCE</scope>
    <source>
        <strain evidence="2">IL3000</strain>
    </source>
</reference>